<proteinExistence type="predicted"/>
<comment type="caution">
    <text evidence="3">The sequence shown here is derived from an EMBL/GenBank/DDBJ whole genome shotgun (WGS) entry which is preliminary data.</text>
</comment>
<gene>
    <name evidence="3" type="ORF">ACFFGN_12150</name>
</gene>
<feature type="compositionally biased region" description="Low complexity" evidence="1">
    <location>
        <begin position="224"/>
        <end position="238"/>
    </location>
</feature>
<keyword evidence="2" id="KW-1133">Transmembrane helix</keyword>
<feature type="compositionally biased region" description="Polar residues" evidence="1">
    <location>
        <begin position="278"/>
        <end position="289"/>
    </location>
</feature>
<feature type="compositionally biased region" description="Low complexity" evidence="1">
    <location>
        <begin position="192"/>
        <end position="206"/>
    </location>
</feature>
<keyword evidence="2" id="KW-0472">Membrane</keyword>
<accession>A0ABV6QJK4</accession>
<evidence type="ECO:0000256" key="2">
    <source>
        <dbReference type="SAM" id="Phobius"/>
    </source>
</evidence>
<keyword evidence="4" id="KW-1185">Reference proteome</keyword>
<feature type="compositionally biased region" description="Pro residues" evidence="1">
    <location>
        <begin position="207"/>
        <end position="223"/>
    </location>
</feature>
<keyword evidence="2" id="KW-0812">Transmembrane</keyword>
<reference evidence="3 4" key="1">
    <citation type="submission" date="2024-09" db="EMBL/GenBank/DDBJ databases">
        <authorList>
            <person name="Sun Q."/>
            <person name="Mori K."/>
        </authorList>
    </citation>
    <scope>NUCLEOTIDE SEQUENCE [LARGE SCALE GENOMIC DNA]</scope>
    <source>
        <strain evidence="3 4">CGMCC 1.15906</strain>
    </source>
</reference>
<protein>
    <recommendedName>
        <fullName evidence="5">LPXTG cell wall anchor domain-containing protein</fullName>
    </recommendedName>
</protein>
<feature type="compositionally biased region" description="Low complexity" evidence="1">
    <location>
        <begin position="245"/>
        <end position="262"/>
    </location>
</feature>
<feature type="transmembrane region" description="Helical" evidence="2">
    <location>
        <begin position="290"/>
        <end position="309"/>
    </location>
</feature>
<name>A0ABV6QJK4_9ACTN</name>
<dbReference type="RefSeq" id="WP_380046583.1">
    <property type="nucleotide sequence ID" value="NZ_JBHLTC010000014.1"/>
</dbReference>
<feature type="region of interest" description="Disordered" evidence="1">
    <location>
        <begin position="192"/>
        <end position="289"/>
    </location>
</feature>
<dbReference type="EMBL" id="JBHLTC010000014">
    <property type="protein sequence ID" value="MFC0624819.1"/>
    <property type="molecule type" value="Genomic_DNA"/>
</dbReference>
<evidence type="ECO:0000313" key="3">
    <source>
        <dbReference type="EMBL" id="MFC0624819.1"/>
    </source>
</evidence>
<evidence type="ECO:0000256" key="1">
    <source>
        <dbReference type="SAM" id="MobiDB-lite"/>
    </source>
</evidence>
<evidence type="ECO:0008006" key="5">
    <source>
        <dbReference type="Google" id="ProtNLM"/>
    </source>
</evidence>
<organism evidence="3 4">
    <name type="scientific">Kribbella deserti</name>
    <dbReference type="NCBI Taxonomy" id="1926257"/>
    <lineage>
        <taxon>Bacteria</taxon>
        <taxon>Bacillati</taxon>
        <taxon>Actinomycetota</taxon>
        <taxon>Actinomycetes</taxon>
        <taxon>Propionibacteriales</taxon>
        <taxon>Kribbellaceae</taxon>
        <taxon>Kribbella</taxon>
    </lineage>
</organism>
<dbReference type="Proteomes" id="UP001589890">
    <property type="component" value="Unassembled WGS sequence"/>
</dbReference>
<evidence type="ECO:0000313" key="4">
    <source>
        <dbReference type="Proteomes" id="UP001589890"/>
    </source>
</evidence>
<sequence>MNEVTSSEQVGAPVKAKSSRAIALLSGAGALALGLGGLTLAMAPAASADGIVKPGNPTCAQLVPGSTEIKFDPPNAGSKTADGVTVKWTERELLVDTPEHPGDQTGGQLVDFTATGGVVLGAIIKGGPNANFYDYRPLGTAAGAGLHTPVNPNNKKFYGLSHVTFCVAKVVTTPTPTITTTVTPTPTITVTPTPTVTITPTPTITTTPPPTVTPSVTPTPTPTGTPTVTPSGTPSVTPSVPPTTPSATPTTSPSGTPTGSPSTPVPVPTEIDAGLSGGQQNTSASSNGPSTGGIALLCLGGVLVFAAVLKARQRRGQHSA</sequence>